<organism evidence="3">
    <name type="scientific">Onchocerca flexuosa</name>
    <dbReference type="NCBI Taxonomy" id="387005"/>
    <lineage>
        <taxon>Eukaryota</taxon>
        <taxon>Metazoa</taxon>
        <taxon>Ecdysozoa</taxon>
        <taxon>Nematoda</taxon>
        <taxon>Chromadorea</taxon>
        <taxon>Rhabditida</taxon>
        <taxon>Spirurina</taxon>
        <taxon>Spiruromorpha</taxon>
        <taxon>Filarioidea</taxon>
        <taxon>Onchocercidae</taxon>
        <taxon>Onchocerca</taxon>
    </lineage>
</organism>
<proteinExistence type="predicted"/>
<dbReference type="WBParaSite" id="OFLC_0001336701-mRNA-1">
    <property type="protein sequence ID" value="OFLC_0001336701-mRNA-1"/>
    <property type="gene ID" value="OFLC_0001336701"/>
</dbReference>
<dbReference type="EMBL" id="UZAJ01040166">
    <property type="protein sequence ID" value="VDP13561.1"/>
    <property type="molecule type" value="Genomic_DNA"/>
</dbReference>
<evidence type="ECO:0000313" key="3">
    <source>
        <dbReference type="WBParaSite" id="OFLC_0001336701-mRNA-1"/>
    </source>
</evidence>
<dbReference type="AlphaFoldDB" id="A0A183I0V4"/>
<evidence type="ECO:0000313" key="2">
    <source>
        <dbReference type="Proteomes" id="UP000267606"/>
    </source>
</evidence>
<gene>
    <name evidence="1" type="ORF">OFLC_LOCUS13366</name>
</gene>
<name>A0A183I0V4_9BILA</name>
<reference evidence="1 2" key="2">
    <citation type="submission" date="2018-11" db="EMBL/GenBank/DDBJ databases">
        <authorList>
            <consortium name="Pathogen Informatics"/>
        </authorList>
    </citation>
    <scope>NUCLEOTIDE SEQUENCE [LARGE SCALE GENOMIC DNA]</scope>
</reference>
<accession>A0A183I0V4</accession>
<keyword evidence="2" id="KW-1185">Reference proteome</keyword>
<dbReference type="Proteomes" id="UP000267606">
    <property type="component" value="Unassembled WGS sequence"/>
</dbReference>
<evidence type="ECO:0000313" key="1">
    <source>
        <dbReference type="EMBL" id="VDP13561.1"/>
    </source>
</evidence>
<protein>
    <submittedName>
        <fullName evidence="3">Transposase</fullName>
    </submittedName>
</protein>
<reference evidence="3" key="1">
    <citation type="submission" date="2016-06" db="UniProtKB">
        <authorList>
            <consortium name="WormBaseParasite"/>
        </authorList>
    </citation>
    <scope>IDENTIFICATION</scope>
</reference>
<sequence>MTSGSISPDIKDRYYKSKSLPTFLKELEFDKALNRDATTLFIILACVASKDMICLQRNPST</sequence>